<proteinExistence type="predicted"/>
<reference evidence="1 2" key="1">
    <citation type="submission" date="2024-05" db="EMBL/GenBank/DDBJ databases">
        <authorList>
            <person name="Park S."/>
        </authorList>
    </citation>
    <scope>NUCLEOTIDE SEQUENCE [LARGE SCALE GENOMIC DNA]</scope>
    <source>
        <strain evidence="1 2">DGU5</strain>
    </source>
</reference>
<dbReference type="EMBL" id="JBDLBR010000001">
    <property type="protein sequence ID" value="MEN7536347.1"/>
    <property type="molecule type" value="Genomic_DNA"/>
</dbReference>
<evidence type="ECO:0000313" key="1">
    <source>
        <dbReference type="EMBL" id="MEN7536347.1"/>
    </source>
</evidence>
<dbReference type="InterPro" id="IPR036895">
    <property type="entry name" value="Uracil-DNA_glycosylase-like_sf"/>
</dbReference>
<dbReference type="SUPFAM" id="SSF52141">
    <property type="entry name" value="Uracil-DNA glycosylase-like"/>
    <property type="match status" value="1"/>
</dbReference>
<evidence type="ECO:0008006" key="3">
    <source>
        <dbReference type="Google" id="ProtNLM"/>
    </source>
</evidence>
<name>A0ABV0CWZ0_9SPHN</name>
<dbReference type="Proteomes" id="UP001484535">
    <property type="component" value="Unassembled WGS sequence"/>
</dbReference>
<organism evidence="1 2">
    <name type="scientific">Aurantiacibacter flavus</name>
    <dbReference type="NCBI Taxonomy" id="3145232"/>
    <lineage>
        <taxon>Bacteria</taxon>
        <taxon>Pseudomonadati</taxon>
        <taxon>Pseudomonadota</taxon>
        <taxon>Alphaproteobacteria</taxon>
        <taxon>Sphingomonadales</taxon>
        <taxon>Erythrobacteraceae</taxon>
        <taxon>Aurantiacibacter</taxon>
    </lineage>
</organism>
<evidence type="ECO:0000313" key="2">
    <source>
        <dbReference type="Proteomes" id="UP001484535"/>
    </source>
</evidence>
<accession>A0ABV0CWZ0</accession>
<sequence>MIASHANVKGGAVLGFDNSPAGSFADQLAAINAWWADAGVDHLFDDEPQALLREKVASPEAMPKAAEATAQAEAEAVPSFDASTLPTSLEAFASWWQDPTTELPLAHGNRVAARGPAEAPIMVLVPMPEFGDSDRLLAGDHGRLLENILRALGLTEDKAYFASALPCPTTMPDWPGLARVGLNAITERHIALAAPQRVLVLGDGMGQMLGLAQGQGQLADIPALTARAPEHLVAHPRQRARLWRALLDWMPSQ</sequence>
<protein>
    <recommendedName>
        <fullName evidence="3">Uracil-DNA glycosylase-like domain-containing protein</fullName>
    </recommendedName>
</protein>
<gene>
    <name evidence="1" type="ORF">ABDJ38_04090</name>
</gene>
<dbReference type="RefSeq" id="WP_346783784.1">
    <property type="nucleotide sequence ID" value="NZ_JBDLBR010000001.1"/>
</dbReference>
<comment type="caution">
    <text evidence="1">The sequence shown here is derived from an EMBL/GenBank/DDBJ whole genome shotgun (WGS) entry which is preliminary data.</text>
</comment>
<keyword evidence="2" id="KW-1185">Reference proteome</keyword>
<dbReference type="Gene3D" id="3.40.470.10">
    <property type="entry name" value="Uracil-DNA glycosylase-like domain"/>
    <property type="match status" value="1"/>
</dbReference>